<dbReference type="AlphaFoldDB" id="A0AA86N9S0"/>
<name>A0AA86N9S0_9EUKA</name>
<comment type="caution">
    <text evidence="1">The sequence shown here is derived from an EMBL/GenBank/DDBJ whole genome shotgun (WGS) entry which is preliminary data.</text>
</comment>
<reference evidence="2 3" key="2">
    <citation type="submission" date="2024-07" db="EMBL/GenBank/DDBJ databases">
        <authorList>
            <person name="Akdeniz Z."/>
        </authorList>
    </citation>
    <scope>NUCLEOTIDE SEQUENCE [LARGE SCALE GENOMIC DNA]</scope>
</reference>
<proteinExistence type="predicted"/>
<reference evidence="1" key="1">
    <citation type="submission" date="2023-06" db="EMBL/GenBank/DDBJ databases">
        <authorList>
            <person name="Kurt Z."/>
        </authorList>
    </citation>
    <scope>NUCLEOTIDE SEQUENCE</scope>
</reference>
<organism evidence="1">
    <name type="scientific">Hexamita inflata</name>
    <dbReference type="NCBI Taxonomy" id="28002"/>
    <lineage>
        <taxon>Eukaryota</taxon>
        <taxon>Metamonada</taxon>
        <taxon>Diplomonadida</taxon>
        <taxon>Hexamitidae</taxon>
        <taxon>Hexamitinae</taxon>
        <taxon>Hexamita</taxon>
    </lineage>
</organism>
<dbReference type="Proteomes" id="UP001642409">
    <property type="component" value="Unassembled WGS sequence"/>
</dbReference>
<evidence type="ECO:0000313" key="1">
    <source>
        <dbReference type="EMBL" id="CAI9915709.1"/>
    </source>
</evidence>
<dbReference type="EMBL" id="CATOUU010000076">
    <property type="protein sequence ID" value="CAI9915709.1"/>
    <property type="molecule type" value="Genomic_DNA"/>
</dbReference>
<dbReference type="EMBL" id="CAXDID020000422">
    <property type="protein sequence ID" value="CAL6089786.1"/>
    <property type="molecule type" value="Genomic_DNA"/>
</dbReference>
<evidence type="ECO:0000313" key="2">
    <source>
        <dbReference type="EMBL" id="CAL6089786.1"/>
    </source>
</evidence>
<gene>
    <name evidence="1" type="ORF">HINF_LOCUS3354</name>
    <name evidence="2" type="ORF">HINF_LOCUS64997</name>
</gene>
<protein>
    <submittedName>
        <fullName evidence="2">Hypothetical_protein</fullName>
    </submittedName>
</protein>
<keyword evidence="3" id="KW-1185">Reference proteome</keyword>
<evidence type="ECO:0000313" key="3">
    <source>
        <dbReference type="Proteomes" id="UP001642409"/>
    </source>
</evidence>
<sequence>MNDSMWGTVRDGVNSTADKLIDQAVSTDFKPAARQTVETLNNLGKLRDDYRTLNDQMVALPEKNLNGATKRLTGWQKFKNVFKNIWTVVKKPIQGIIGSLPGGKMINDGAGALSGLFNRFKSKKQ</sequence>
<accession>A0AA86N9S0</accession>